<dbReference type="AlphaFoldDB" id="A0A091E8S2"/>
<name>A0A091E8S2_CORBR</name>
<evidence type="ECO:0000256" key="1">
    <source>
        <dbReference type="SAM" id="Coils"/>
    </source>
</evidence>
<protein>
    <submittedName>
        <fullName evidence="3">Protein CASC5</fullName>
    </submittedName>
</protein>
<dbReference type="Proteomes" id="UP000052976">
    <property type="component" value="Unassembled WGS sequence"/>
</dbReference>
<evidence type="ECO:0000313" key="4">
    <source>
        <dbReference type="Proteomes" id="UP000052976"/>
    </source>
</evidence>
<dbReference type="InterPro" id="IPR040850">
    <property type="entry name" value="Knl1_RWD_C"/>
</dbReference>
<proteinExistence type="predicted"/>
<dbReference type="CDD" id="cd22817">
    <property type="entry name" value="DRWD-N_Knl1"/>
    <property type="match status" value="1"/>
</dbReference>
<accession>A0A091E8S2</accession>
<keyword evidence="4" id="KW-1185">Reference proteome</keyword>
<keyword evidence="1" id="KW-0175">Coiled coil</keyword>
<dbReference type="PANTHER" id="PTHR16520:SF3">
    <property type="entry name" value="KINETOCHORE SCAFFOLD 1"/>
    <property type="match status" value="1"/>
</dbReference>
<dbReference type="InterPro" id="IPR037388">
    <property type="entry name" value="Blinkin"/>
</dbReference>
<dbReference type="EMBL" id="KK718118">
    <property type="protein sequence ID" value="KFO54463.1"/>
    <property type="molecule type" value="Genomic_DNA"/>
</dbReference>
<gene>
    <name evidence="3" type="ORF">N302_07554</name>
</gene>
<dbReference type="GO" id="GO:0005634">
    <property type="term" value="C:nucleus"/>
    <property type="evidence" value="ECO:0007669"/>
    <property type="project" value="TreeGrafter"/>
</dbReference>
<feature type="non-terminal residue" evidence="3">
    <location>
        <position position="1"/>
    </location>
</feature>
<evidence type="ECO:0000313" key="3">
    <source>
        <dbReference type="EMBL" id="KFO54463.1"/>
    </source>
</evidence>
<dbReference type="GO" id="GO:0008608">
    <property type="term" value="P:attachment of spindle microtubules to kinetochore"/>
    <property type="evidence" value="ECO:0007669"/>
    <property type="project" value="InterPro"/>
</dbReference>
<feature type="coiled-coil region" evidence="1">
    <location>
        <begin position="138"/>
        <end position="165"/>
    </location>
</feature>
<sequence>QKFQSGAITVGEFFTLLQVHVVIQKPRRSQLPASCAVSAPPTAEDLIYSQYVHRPKLRIYEEDCQDLSRKTVELKPHVSVLDQPLVNVIRSLWEVMRTCTDEELSKFGAELNKMKSCFTKEAKILSHNEKETLYRKLLQSAEEQYRKLQLRIEKVDDQTKEVENSVVALESGVATLFSHSFPFLSFFLFALELQSITAQEEELLRVGLFLTTVPHPMGLVYPCRELSEMDAEDERDLAEMEELKKTERVCLEILKKYDFTEWELMEWSEQQAVFNFLYDSVTLTVVFGPPADGEFFAARPSRSIISLDFESFLDEEQAPPSSCLVQRLLFQFIESRGSWQEKCPTLHYLPQALFDISLVVNRCKILGEELEFLERWGAKFHLLETDVKNTEVKLVFSSSVAFAKFELSLALSHDYPSAALPFSVQTHIGNIGEKEIAAVLSGVPVGHHYLQRIVFSIHQNLLQGPR</sequence>
<dbReference type="Pfam" id="PF18210">
    <property type="entry name" value="Knl1_RWD_C"/>
    <property type="match status" value="1"/>
</dbReference>
<feature type="domain" description="Knl1 C-terminal RWD" evidence="2">
    <location>
        <begin position="231"/>
        <end position="367"/>
    </location>
</feature>
<feature type="non-terminal residue" evidence="3">
    <location>
        <position position="466"/>
    </location>
</feature>
<reference evidence="3 4" key="1">
    <citation type="submission" date="2014-04" db="EMBL/GenBank/DDBJ databases">
        <title>Genome evolution of avian class.</title>
        <authorList>
            <person name="Zhang G."/>
            <person name="Li C."/>
        </authorList>
    </citation>
    <scope>NUCLEOTIDE SEQUENCE [LARGE SCALE GENOMIC DNA]</scope>
    <source>
        <strain evidence="3">BGI_N302</strain>
    </source>
</reference>
<organism evidence="3 4">
    <name type="scientific">Corvus brachyrhynchos</name>
    <name type="common">American crow</name>
    <dbReference type="NCBI Taxonomy" id="85066"/>
    <lineage>
        <taxon>Eukaryota</taxon>
        <taxon>Metazoa</taxon>
        <taxon>Chordata</taxon>
        <taxon>Craniata</taxon>
        <taxon>Vertebrata</taxon>
        <taxon>Euteleostomi</taxon>
        <taxon>Archelosauria</taxon>
        <taxon>Archosauria</taxon>
        <taxon>Dinosauria</taxon>
        <taxon>Saurischia</taxon>
        <taxon>Theropoda</taxon>
        <taxon>Coelurosauria</taxon>
        <taxon>Aves</taxon>
        <taxon>Neognathae</taxon>
        <taxon>Neoaves</taxon>
        <taxon>Telluraves</taxon>
        <taxon>Australaves</taxon>
        <taxon>Passeriformes</taxon>
        <taxon>Corvoidea</taxon>
        <taxon>Corvidae</taxon>
        <taxon>Corvus</taxon>
    </lineage>
</organism>
<dbReference type="CDD" id="cd22892">
    <property type="entry name" value="DRWD-C_Knl1"/>
    <property type="match status" value="1"/>
</dbReference>
<dbReference type="PANTHER" id="PTHR16520">
    <property type="entry name" value="KINETOCHORE SCAFFOLD 1"/>
    <property type="match status" value="1"/>
</dbReference>
<dbReference type="STRING" id="85066.A0A091E8S2"/>
<evidence type="ECO:0000259" key="2">
    <source>
        <dbReference type="Pfam" id="PF18210"/>
    </source>
</evidence>
<dbReference type="GO" id="GO:0034501">
    <property type="term" value="P:protein localization to kinetochore"/>
    <property type="evidence" value="ECO:0007669"/>
    <property type="project" value="InterPro"/>
</dbReference>